<gene>
    <name evidence="1" type="ORF">BV22DRAFT_277940</name>
</gene>
<evidence type="ECO:0000313" key="2">
    <source>
        <dbReference type="Proteomes" id="UP000790709"/>
    </source>
</evidence>
<accession>A0ACB8BQ30</accession>
<evidence type="ECO:0000313" key="1">
    <source>
        <dbReference type="EMBL" id="KAH7927454.1"/>
    </source>
</evidence>
<comment type="caution">
    <text evidence="1">The sequence shown here is derived from an EMBL/GenBank/DDBJ whole genome shotgun (WGS) entry which is preliminary data.</text>
</comment>
<reference evidence="1" key="1">
    <citation type="journal article" date="2021" name="New Phytol.">
        <title>Evolutionary innovations through gain and loss of genes in the ectomycorrhizal Boletales.</title>
        <authorList>
            <person name="Wu G."/>
            <person name="Miyauchi S."/>
            <person name="Morin E."/>
            <person name="Kuo A."/>
            <person name="Drula E."/>
            <person name="Varga T."/>
            <person name="Kohler A."/>
            <person name="Feng B."/>
            <person name="Cao Y."/>
            <person name="Lipzen A."/>
            <person name="Daum C."/>
            <person name="Hundley H."/>
            <person name="Pangilinan J."/>
            <person name="Johnson J."/>
            <person name="Barry K."/>
            <person name="LaButti K."/>
            <person name="Ng V."/>
            <person name="Ahrendt S."/>
            <person name="Min B."/>
            <person name="Choi I.G."/>
            <person name="Park H."/>
            <person name="Plett J.M."/>
            <person name="Magnuson J."/>
            <person name="Spatafora J.W."/>
            <person name="Nagy L.G."/>
            <person name="Henrissat B."/>
            <person name="Grigoriev I.V."/>
            <person name="Yang Z.L."/>
            <person name="Xu J."/>
            <person name="Martin F.M."/>
        </authorList>
    </citation>
    <scope>NUCLEOTIDE SEQUENCE</scope>
    <source>
        <strain evidence="1">KUC20120723A-06</strain>
    </source>
</reference>
<proteinExistence type="predicted"/>
<organism evidence="1 2">
    <name type="scientific">Leucogyrophana mollusca</name>
    <dbReference type="NCBI Taxonomy" id="85980"/>
    <lineage>
        <taxon>Eukaryota</taxon>
        <taxon>Fungi</taxon>
        <taxon>Dikarya</taxon>
        <taxon>Basidiomycota</taxon>
        <taxon>Agaricomycotina</taxon>
        <taxon>Agaricomycetes</taxon>
        <taxon>Agaricomycetidae</taxon>
        <taxon>Boletales</taxon>
        <taxon>Boletales incertae sedis</taxon>
        <taxon>Leucogyrophana</taxon>
    </lineage>
</organism>
<keyword evidence="2" id="KW-1185">Reference proteome</keyword>
<dbReference type="Proteomes" id="UP000790709">
    <property type="component" value="Unassembled WGS sequence"/>
</dbReference>
<name>A0ACB8BQ30_9AGAM</name>
<protein>
    <submittedName>
        <fullName evidence="1">Uncharacterized protein</fullName>
    </submittedName>
</protein>
<dbReference type="EMBL" id="MU266366">
    <property type="protein sequence ID" value="KAH7927454.1"/>
    <property type="molecule type" value="Genomic_DNA"/>
</dbReference>
<sequence>MSGPKGWFIQFPLLAYLGLFLSGWPRAFVSTTKGVLVLTQRPGSHLHTAFWFRATAVRCYNVPVLNSKLCDWHGSGLGDSIPDSVKEASVRRKIDLYYRMSDHIPTSRAGLKRDPTLCA</sequence>